<evidence type="ECO:0000313" key="2">
    <source>
        <dbReference type="Proteomes" id="UP000320481"/>
    </source>
</evidence>
<comment type="caution">
    <text evidence="1">The sequence shown here is derived from an EMBL/GenBank/DDBJ whole genome shotgun (WGS) entry which is preliminary data.</text>
</comment>
<dbReference type="EMBL" id="VOGW01000115">
    <property type="protein sequence ID" value="TWV41868.1"/>
    <property type="molecule type" value="Genomic_DNA"/>
</dbReference>
<reference evidence="1" key="1">
    <citation type="journal article" date="2019" name="Microbiol. Resour. Announc.">
        <title>Draft Genomic Sequences of Streptomyces misionensis and Streptomyces albidoflavus, bacteria applied for phytopathogen biocontrol.</title>
        <authorList>
            <person name="Pylro V."/>
            <person name="Dias A."/>
            <person name="Andreote F."/>
            <person name="Varani A."/>
            <person name="Andreote C."/>
            <person name="Bernardo E."/>
            <person name="Martins T."/>
        </authorList>
    </citation>
    <scope>NUCLEOTIDE SEQUENCE [LARGE SCALE GENOMIC DNA]</scope>
    <source>
        <strain evidence="1">66</strain>
    </source>
</reference>
<proteinExistence type="predicted"/>
<organism evidence="1 2">
    <name type="scientific">Streptomyces misionensis</name>
    <dbReference type="NCBI Taxonomy" id="67331"/>
    <lineage>
        <taxon>Bacteria</taxon>
        <taxon>Bacillati</taxon>
        <taxon>Actinomycetota</taxon>
        <taxon>Actinomycetes</taxon>
        <taxon>Kitasatosporales</taxon>
        <taxon>Streptomycetaceae</taxon>
        <taxon>Streptomyces</taxon>
    </lineage>
</organism>
<gene>
    <name evidence="1" type="ORF">FRZ03_20500</name>
</gene>
<keyword evidence="2" id="KW-1185">Reference proteome</keyword>
<protein>
    <submittedName>
        <fullName evidence="1">Uncharacterized protein</fullName>
    </submittedName>
</protein>
<evidence type="ECO:0000313" key="1">
    <source>
        <dbReference type="EMBL" id="TWV41868.1"/>
    </source>
</evidence>
<sequence length="60" mass="6482">MPVLAARVGDAHAAKVWLPLGFTSWEAYCGAEWGPALVGICDRVISFPGSGLIQITLRRR</sequence>
<dbReference type="AlphaFoldDB" id="A0A5C6JJY0"/>
<name>A0A5C6JJY0_9ACTN</name>
<dbReference type="Proteomes" id="UP000320481">
    <property type="component" value="Unassembled WGS sequence"/>
</dbReference>
<accession>A0A5C6JJY0</accession>